<protein>
    <submittedName>
        <fullName evidence="1">Uncharacterized protein</fullName>
    </submittedName>
</protein>
<dbReference type="EMBL" id="CM056810">
    <property type="protein sequence ID" value="KAJ8645721.1"/>
    <property type="molecule type" value="Genomic_DNA"/>
</dbReference>
<organism evidence="1 2">
    <name type="scientific">Persea americana</name>
    <name type="common">Avocado</name>
    <dbReference type="NCBI Taxonomy" id="3435"/>
    <lineage>
        <taxon>Eukaryota</taxon>
        <taxon>Viridiplantae</taxon>
        <taxon>Streptophyta</taxon>
        <taxon>Embryophyta</taxon>
        <taxon>Tracheophyta</taxon>
        <taxon>Spermatophyta</taxon>
        <taxon>Magnoliopsida</taxon>
        <taxon>Magnoliidae</taxon>
        <taxon>Laurales</taxon>
        <taxon>Lauraceae</taxon>
        <taxon>Persea</taxon>
    </lineage>
</organism>
<dbReference type="Proteomes" id="UP001234297">
    <property type="component" value="Chromosome 2"/>
</dbReference>
<gene>
    <name evidence="1" type="ORF">MRB53_007469</name>
</gene>
<proteinExistence type="predicted"/>
<accession>A0ACC2MJ98</accession>
<keyword evidence="2" id="KW-1185">Reference proteome</keyword>
<evidence type="ECO:0000313" key="2">
    <source>
        <dbReference type="Proteomes" id="UP001234297"/>
    </source>
</evidence>
<evidence type="ECO:0000313" key="1">
    <source>
        <dbReference type="EMBL" id="KAJ8645721.1"/>
    </source>
</evidence>
<reference evidence="1 2" key="1">
    <citation type="journal article" date="2022" name="Hortic Res">
        <title>A haplotype resolved chromosomal level avocado genome allows analysis of novel avocado genes.</title>
        <authorList>
            <person name="Nath O."/>
            <person name="Fletcher S.J."/>
            <person name="Hayward A."/>
            <person name="Shaw L.M."/>
            <person name="Masouleh A.K."/>
            <person name="Furtado A."/>
            <person name="Henry R.J."/>
            <person name="Mitter N."/>
        </authorList>
    </citation>
    <scope>NUCLEOTIDE SEQUENCE [LARGE SCALE GENOMIC DNA]</scope>
    <source>
        <strain evidence="2">cv. Hass</strain>
    </source>
</reference>
<comment type="caution">
    <text evidence="1">The sequence shown here is derived from an EMBL/GenBank/DDBJ whole genome shotgun (WGS) entry which is preliminary data.</text>
</comment>
<name>A0ACC2MJ98_PERAE</name>
<sequence length="664" mass="73007">MSNNTISPSISNNPICPFLFLHMGFLSLILLCLLSLISSPHLLLAQQLYEGVGSTNCDSVDNSTSILGYTCNGQNTSCQSYLIFRSQPPYNSVSSISGLLASDPSQLSQINSVPDNATFQTDKEVIVPINCSCSGQFSQANTSYTIREGDIYFTVANNTYQGLSTCQALQNQNNVSARNLDVGMEITVPLRCACPTRNQTSDGVKYLLSYLVRSGDTVWSISQRFGVSQDSVLQSNGFSEDSASIFYFTTLLVPLKNQPTSNQTITPPPPPSSPAPTPPSPDNNSSKKTWVYVVIGVAAGTFVLIALFVLFCIFGRRRNRRADPVITSKDAEKDAKPAKKLTDSEGHMLGMSNIDRSLKVYTFEELKLATNNFSPEHRMKGSVYRGVIKGDTAAIKQMEGDVSNEIDILKRINHANLIRLSGICFDQGYWYLVYEYAENGPLSDWINDTRGSKVLSWTQRVQIALDVANGLNYLHSFTEPAHVHKDIKSSNILLDGDLRAKIGNFRMAKSAEGEEGGFAFTRHIVGTKGYMAPEYLENGLVSPKLDVYAFGVVMLEIITGKEAIIASSGGDMLLSDALIAMLSRENATEKLCDLLDPALEGNYPLDLALNVAQLIKRCLSKDVMDRPIMDEVVQSLTKILGISLTWELSNRKNEFESFSDDENF</sequence>